<feature type="region of interest" description="Disordered" evidence="1">
    <location>
        <begin position="184"/>
        <end position="258"/>
    </location>
</feature>
<feature type="compositionally biased region" description="Basic and acidic residues" evidence="1">
    <location>
        <begin position="215"/>
        <end position="237"/>
    </location>
</feature>
<feature type="non-terminal residue" evidence="2">
    <location>
        <position position="1"/>
    </location>
</feature>
<dbReference type="AlphaFoldDB" id="A0A6J4M7Q2"/>
<evidence type="ECO:0000256" key="1">
    <source>
        <dbReference type="SAM" id="MobiDB-lite"/>
    </source>
</evidence>
<feature type="compositionally biased region" description="Gly residues" evidence="1">
    <location>
        <begin position="248"/>
        <end position="258"/>
    </location>
</feature>
<organism evidence="2">
    <name type="scientific">uncultured Gemmatimonadota bacterium</name>
    <dbReference type="NCBI Taxonomy" id="203437"/>
    <lineage>
        <taxon>Bacteria</taxon>
        <taxon>Pseudomonadati</taxon>
        <taxon>Gemmatimonadota</taxon>
        <taxon>environmental samples</taxon>
    </lineage>
</organism>
<feature type="compositionally biased region" description="Basic and acidic residues" evidence="1">
    <location>
        <begin position="39"/>
        <end position="48"/>
    </location>
</feature>
<evidence type="ECO:0000313" key="2">
    <source>
        <dbReference type="EMBL" id="CAA9352490.1"/>
    </source>
</evidence>
<feature type="compositionally biased region" description="Basic residues" evidence="1">
    <location>
        <begin position="67"/>
        <end position="84"/>
    </location>
</feature>
<feature type="region of interest" description="Disordered" evidence="1">
    <location>
        <begin position="1"/>
        <end position="153"/>
    </location>
</feature>
<sequence length="258" mass="26300">DGIHGHGVVLRAERRTGGPPLAGRGALDGGQRGARRRFARVDHGDARVGPRGRHAHRLAHVGAAARARARARAPRAAPGRRARRAAPAAARGGAAGGRDRVLHGRRAHRGDAGPGADGPRAHRPAPAQPAVEPGVLPGDRADRRGGPAPLRHHAGEGALLHAGHHGGGRAPVALPVAVAGGARVDRGAGRGAPHPQPGRADLLLLPPQRPRPHLVGRDPRPARGERSHLAAQRHGDCRGAAALPDHAGLGGVHAGPEV</sequence>
<feature type="compositionally biased region" description="Basic residues" evidence="1">
    <location>
        <begin position="50"/>
        <end position="59"/>
    </location>
</feature>
<protein>
    <submittedName>
        <fullName evidence="2">Uncharacterized protein</fullName>
    </submittedName>
</protein>
<feature type="non-terminal residue" evidence="2">
    <location>
        <position position="258"/>
    </location>
</feature>
<accession>A0A6J4M7Q2</accession>
<proteinExistence type="predicted"/>
<name>A0A6J4M7Q2_9BACT</name>
<dbReference type="EMBL" id="CADCTW010000176">
    <property type="protein sequence ID" value="CAA9352490.1"/>
    <property type="molecule type" value="Genomic_DNA"/>
</dbReference>
<gene>
    <name evidence="2" type="ORF">AVDCRST_MAG68-3760</name>
</gene>
<reference evidence="2" key="1">
    <citation type="submission" date="2020-02" db="EMBL/GenBank/DDBJ databases">
        <authorList>
            <person name="Meier V. D."/>
        </authorList>
    </citation>
    <scope>NUCLEOTIDE SEQUENCE</scope>
    <source>
        <strain evidence="2">AVDCRST_MAG68</strain>
    </source>
</reference>